<dbReference type="RefSeq" id="WP_069996582.1">
    <property type="nucleotide sequence ID" value="NZ_FMPG01000017.1"/>
</dbReference>
<evidence type="ECO:0000256" key="4">
    <source>
        <dbReference type="ARBA" id="ARBA00022656"/>
    </source>
</evidence>
<dbReference type="EMBL" id="FMPG01000017">
    <property type="protein sequence ID" value="SCT42605.1"/>
    <property type="molecule type" value="Genomic_DNA"/>
</dbReference>
<evidence type="ECO:0000256" key="1">
    <source>
        <dbReference type="ARBA" id="ARBA00004613"/>
    </source>
</evidence>
<dbReference type="EMBL" id="FMPI01000028">
    <property type="protein sequence ID" value="SCT46568.1"/>
    <property type="molecule type" value="Genomic_DNA"/>
</dbReference>
<evidence type="ECO:0000256" key="5">
    <source>
        <dbReference type="ARBA" id="ARBA00022735"/>
    </source>
</evidence>
<dbReference type="Proteomes" id="UP000095768">
    <property type="component" value="Unassembled WGS sequence"/>
</dbReference>
<name>A0A1D4RGL5_9STAP</name>
<keyword evidence="5" id="KW-0354">Hemolysis</keyword>
<evidence type="ECO:0000256" key="2">
    <source>
        <dbReference type="ARBA" id="ARBA00006367"/>
    </source>
</evidence>
<evidence type="ECO:0000313" key="10">
    <source>
        <dbReference type="Proteomes" id="UP000095412"/>
    </source>
</evidence>
<gene>
    <name evidence="8" type="ORF">SAMEA2297795_02479</name>
    <name evidence="9" type="ORF">SAMEA2297796_02455</name>
</gene>
<evidence type="ECO:0000313" key="9">
    <source>
        <dbReference type="EMBL" id="SCT46568.1"/>
    </source>
</evidence>
<evidence type="ECO:0000256" key="7">
    <source>
        <dbReference type="ARBA" id="ARBA00023026"/>
    </source>
</evidence>
<dbReference type="Pfam" id="PF05480">
    <property type="entry name" value="PSMbeta"/>
    <property type="match status" value="1"/>
</dbReference>
<keyword evidence="10" id="KW-1185">Reference proteome</keyword>
<dbReference type="GO" id="GO:0005576">
    <property type="term" value="C:extracellular region"/>
    <property type="evidence" value="ECO:0007669"/>
    <property type="project" value="UniProtKB-SubCell"/>
</dbReference>
<keyword evidence="6" id="KW-0204">Cytolysis</keyword>
<dbReference type="GO" id="GO:0031640">
    <property type="term" value="P:killing of cells of another organism"/>
    <property type="evidence" value="ECO:0007669"/>
    <property type="project" value="UniProtKB-KW"/>
</dbReference>
<dbReference type="AlphaFoldDB" id="A0A1D4RGL5"/>
<keyword evidence="7" id="KW-0843">Virulence</keyword>
<dbReference type="InterPro" id="IPR008846">
    <property type="entry name" value="PSMbeta"/>
</dbReference>
<protein>
    <submittedName>
        <fullName evidence="8 9">Hemolysin-H1C</fullName>
    </submittedName>
</protein>
<reference evidence="9 10" key="1">
    <citation type="submission" date="2016-09" db="EMBL/GenBank/DDBJ databases">
        <authorList>
            <consortium name="Pathogen Informatics"/>
            <person name="Sun Q."/>
            <person name="Inoue M."/>
        </authorList>
    </citation>
    <scope>NUCLEOTIDE SEQUENCE [LARGE SCALE GENOMIC DNA]</scope>
    <source>
        <strain evidence="9 10">82C</strain>
    </source>
</reference>
<keyword evidence="4" id="KW-0800">Toxin</keyword>
<evidence type="ECO:0000313" key="8">
    <source>
        <dbReference type="EMBL" id="SCT42605.1"/>
    </source>
</evidence>
<dbReference type="GO" id="GO:0090729">
    <property type="term" value="F:toxin activity"/>
    <property type="evidence" value="ECO:0007669"/>
    <property type="project" value="UniProtKB-KW"/>
</dbReference>
<dbReference type="Proteomes" id="UP000095412">
    <property type="component" value="Unassembled WGS sequence"/>
</dbReference>
<dbReference type="OrthoDB" id="2397642at2"/>
<evidence type="ECO:0000313" key="11">
    <source>
        <dbReference type="Proteomes" id="UP000095768"/>
    </source>
</evidence>
<comment type="similarity">
    <text evidence="2">Belongs to the staphylococcal hemolytic protein family.</text>
</comment>
<proteinExistence type="inferred from homology"/>
<accession>A0A1D4RGL5</accession>
<organism evidence="8 11">
    <name type="scientific">Staphylococcus caeli</name>
    <dbReference type="NCBI Taxonomy" id="2201815"/>
    <lineage>
        <taxon>Bacteria</taxon>
        <taxon>Bacillati</taxon>
        <taxon>Bacillota</taxon>
        <taxon>Bacilli</taxon>
        <taxon>Bacillales</taxon>
        <taxon>Staphylococcaceae</taxon>
        <taxon>Staphylococcus</taxon>
    </lineage>
</organism>
<comment type="subcellular location">
    <subcellularLocation>
        <location evidence="1">Secreted</location>
    </subcellularLocation>
</comment>
<evidence type="ECO:0000256" key="6">
    <source>
        <dbReference type="ARBA" id="ARBA00022852"/>
    </source>
</evidence>
<reference evidence="8 11" key="2">
    <citation type="submission" date="2016-09" db="EMBL/GenBank/DDBJ databases">
        <authorList>
            <consortium name="Pathogen Informatics"/>
        </authorList>
    </citation>
    <scope>NUCLEOTIDE SEQUENCE [LARGE SCALE GENOMIC DNA]</scope>
    <source>
        <strain evidence="8 11">82B</strain>
    </source>
</reference>
<keyword evidence="3" id="KW-0964">Secreted</keyword>
<sequence length="43" mass="4514">MSEIVNSLKDAIESGINQDWVTMGTSIADVLAKGVDFALGFIG</sequence>
<evidence type="ECO:0000256" key="3">
    <source>
        <dbReference type="ARBA" id="ARBA00022525"/>
    </source>
</evidence>